<keyword evidence="1" id="KW-0812">Transmembrane</keyword>
<proteinExistence type="predicted"/>
<gene>
    <name evidence="3" type="ORF">METZ01_LOCUS174174</name>
</gene>
<feature type="domain" description="VWFA" evidence="2">
    <location>
        <begin position="162"/>
        <end position="325"/>
    </location>
</feature>
<keyword evidence="1" id="KW-0472">Membrane</keyword>
<dbReference type="AlphaFoldDB" id="A0A382C5K7"/>
<reference evidence="3" key="1">
    <citation type="submission" date="2018-05" db="EMBL/GenBank/DDBJ databases">
        <authorList>
            <person name="Lanie J.A."/>
            <person name="Ng W.-L."/>
            <person name="Kazmierczak K.M."/>
            <person name="Andrzejewski T.M."/>
            <person name="Davidsen T.M."/>
            <person name="Wayne K.J."/>
            <person name="Tettelin H."/>
            <person name="Glass J.I."/>
            <person name="Rusch D."/>
            <person name="Podicherti R."/>
            <person name="Tsui H.-C.T."/>
            <person name="Winkler M.E."/>
        </authorList>
    </citation>
    <scope>NUCLEOTIDE SEQUENCE</scope>
</reference>
<feature type="transmembrane region" description="Helical" evidence="1">
    <location>
        <begin position="7"/>
        <end position="29"/>
    </location>
</feature>
<dbReference type="Gene3D" id="3.40.50.410">
    <property type="entry name" value="von Willebrand factor, type A domain"/>
    <property type="match status" value="1"/>
</dbReference>
<dbReference type="InterPro" id="IPR002035">
    <property type="entry name" value="VWF_A"/>
</dbReference>
<evidence type="ECO:0000256" key="1">
    <source>
        <dbReference type="SAM" id="Phobius"/>
    </source>
</evidence>
<accession>A0A382C5K7</accession>
<organism evidence="3">
    <name type="scientific">marine metagenome</name>
    <dbReference type="NCBI Taxonomy" id="408172"/>
    <lineage>
        <taxon>unclassified sequences</taxon>
        <taxon>metagenomes</taxon>
        <taxon>ecological metagenomes</taxon>
    </lineage>
</organism>
<dbReference type="PROSITE" id="PS50234">
    <property type="entry name" value="VWFA"/>
    <property type="match status" value="1"/>
</dbReference>
<dbReference type="EMBL" id="UINC01032899">
    <property type="protein sequence ID" value="SVB21320.1"/>
    <property type="molecule type" value="Genomic_DNA"/>
</dbReference>
<evidence type="ECO:0000313" key="3">
    <source>
        <dbReference type="EMBL" id="SVB21320.1"/>
    </source>
</evidence>
<keyword evidence="1" id="KW-1133">Transmembrane helix</keyword>
<name>A0A382C5K7_9ZZZZ</name>
<dbReference type="InterPro" id="IPR036465">
    <property type="entry name" value="vWFA_dom_sf"/>
</dbReference>
<evidence type="ECO:0000259" key="2">
    <source>
        <dbReference type="PROSITE" id="PS50234"/>
    </source>
</evidence>
<protein>
    <recommendedName>
        <fullName evidence="2">VWFA domain-containing protein</fullName>
    </recommendedName>
</protein>
<dbReference type="SUPFAM" id="SSF53300">
    <property type="entry name" value="vWA-like"/>
    <property type="match status" value="1"/>
</dbReference>
<sequence length="325" mass="36470">MNLKRSFGAFGISSLLHMVLIVILALYILQQTISNQQDTIYSEILVAEPKKNKRVIPRKRIELQKRNISKVNTNQPKLKILTSNAPPTNRGVISASKPTEFSLDGSINLNTETEDLGAGISIPKKSAHLGKMIGRSTGAQKEREREKSKLVKFIERQPGTQQIFYSFDLSSSMRNLSPLKLRKIIAIIQDSLDFLENHDKFNLVTFSGDINFYHPDMITPTIDHIKRVKEYLDGVKPEQSSRASDQDMLSALNFIKPNNPTIVVLFSDGILTSAGIPQPEEMQKYVPPRTKIFTIATGMSPDFPGAILLKMLSNQSNGEFWLVDN</sequence>